<dbReference type="GO" id="GO:0000976">
    <property type="term" value="F:transcription cis-regulatory region binding"/>
    <property type="evidence" value="ECO:0007669"/>
    <property type="project" value="TreeGrafter"/>
</dbReference>
<dbReference type="InterPro" id="IPR009057">
    <property type="entry name" value="Homeodomain-like_sf"/>
</dbReference>
<dbReference type="EMBL" id="SOAW01000001">
    <property type="protein sequence ID" value="TDT32585.1"/>
    <property type="molecule type" value="Genomic_DNA"/>
</dbReference>
<keyword evidence="3" id="KW-0804">Transcription</keyword>
<evidence type="ECO:0000256" key="4">
    <source>
        <dbReference type="PROSITE-ProRule" id="PRU00335"/>
    </source>
</evidence>
<dbReference type="SUPFAM" id="SSF46689">
    <property type="entry name" value="Homeodomain-like"/>
    <property type="match status" value="1"/>
</dbReference>
<keyword evidence="7" id="KW-1185">Reference proteome</keyword>
<evidence type="ECO:0000313" key="7">
    <source>
        <dbReference type="Proteomes" id="UP000295371"/>
    </source>
</evidence>
<proteinExistence type="predicted"/>
<dbReference type="Pfam" id="PF00440">
    <property type="entry name" value="TetR_N"/>
    <property type="match status" value="1"/>
</dbReference>
<gene>
    <name evidence="6" type="ORF">CLV29_0165</name>
</gene>
<comment type="caution">
    <text evidence="6">The sequence shown here is derived from an EMBL/GenBank/DDBJ whole genome shotgun (WGS) entry which is preliminary data.</text>
</comment>
<dbReference type="PANTHER" id="PTHR30055:SF234">
    <property type="entry name" value="HTH-TYPE TRANSCRIPTIONAL REGULATOR BETI"/>
    <property type="match status" value="1"/>
</dbReference>
<protein>
    <submittedName>
        <fullName evidence="6">Regulatory TetR family protein</fullName>
    </submittedName>
</protein>
<dbReference type="AlphaFoldDB" id="A0A4R7J5X9"/>
<evidence type="ECO:0000259" key="5">
    <source>
        <dbReference type="PROSITE" id="PS50977"/>
    </source>
</evidence>
<dbReference type="InterPro" id="IPR050109">
    <property type="entry name" value="HTH-type_TetR-like_transc_reg"/>
</dbReference>
<name>A0A4R7J5X9_9ACTN</name>
<keyword evidence="1" id="KW-0805">Transcription regulation</keyword>
<dbReference type="InterPro" id="IPR001647">
    <property type="entry name" value="HTH_TetR"/>
</dbReference>
<evidence type="ECO:0000256" key="1">
    <source>
        <dbReference type="ARBA" id="ARBA00023015"/>
    </source>
</evidence>
<dbReference type="PANTHER" id="PTHR30055">
    <property type="entry name" value="HTH-TYPE TRANSCRIPTIONAL REGULATOR RUTR"/>
    <property type="match status" value="1"/>
</dbReference>
<dbReference type="Gene3D" id="1.10.357.10">
    <property type="entry name" value="Tetracycline Repressor, domain 2"/>
    <property type="match status" value="1"/>
</dbReference>
<sequence>MFPPASNSFGTVRTMARPPAARDKVLQAFAELVAAEGEQVATLDAVAERAGVSKGGLLYHFGSREALLDGLLEKLLAYGEEDLQQMAADPDGPVTYYLRTSARSPGGFNDFYLAASRISGPNAERARGALMQLERGWYDALLEATGDPAVATTLLLLGDGLYLKALRGQQDLAVENWKQIEPLITQWVGERD</sequence>
<evidence type="ECO:0000256" key="2">
    <source>
        <dbReference type="ARBA" id="ARBA00023125"/>
    </source>
</evidence>
<evidence type="ECO:0000256" key="3">
    <source>
        <dbReference type="ARBA" id="ARBA00023163"/>
    </source>
</evidence>
<dbReference type="PRINTS" id="PR00455">
    <property type="entry name" value="HTHTETR"/>
</dbReference>
<keyword evidence="2 4" id="KW-0238">DNA-binding</keyword>
<accession>A0A4R7J5X9</accession>
<dbReference type="GO" id="GO:0003700">
    <property type="term" value="F:DNA-binding transcription factor activity"/>
    <property type="evidence" value="ECO:0007669"/>
    <property type="project" value="TreeGrafter"/>
</dbReference>
<organism evidence="6 7">
    <name type="scientific">Naumannella halotolerans</name>
    <dbReference type="NCBI Taxonomy" id="993414"/>
    <lineage>
        <taxon>Bacteria</taxon>
        <taxon>Bacillati</taxon>
        <taxon>Actinomycetota</taxon>
        <taxon>Actinomycetes</taxon>
        <taxon>Propionibacteriales</taxon>
        <taxon>Propionibacteriaceae</taxon>
        <taxon>Naumannella</taxon>
    </lineage>
</organism>
<evidence type="ECO:0000313" key="6">
    <source>
        <dbReference type="EMBL" id="TDT32585.1"/>
    </source>
</evidence>
<feature type="domain" description="HTH tetR-type" evidence="5">
    <location>
        <begin position="19"/>
        <end position="79"/>
    </location>
</feature>
<reference evidence="6 7" key="1">
    <citation type="submission" date="2019-03" db="EMBL/GenBank/DDBJ databases">
        <title>Genomic Encyclopedia of Archaeal and Bacterial Type Strains, Phase II (KMG-II): from individual species to whole genera.</title>
        <authorList>
            <person name="Goeker M."/>
        </authorList>
    </citation>
    <scope>NUCLEOTIDE SEQUENCE [LARGE SCALE GENOMIC DNA]</scope>
    <source>
        <strain evidence="6 7">DSM 24323</strain>
    </source>
</reference>
<dbReference type="PROSITE" id="PS50977">
    <property type="entry name" value="HTH_TETR_2"/>
    <property type="match status" value="1"/>
</dbReference>
<dbReference type="Proteomes" id="UP000295371">
    <property type="component" value="Unassembled WGS sequence"/>
</dbReference>
<feature type="DNA-binding region" description="H-T-H motif" evidence="4">
    <location>
        <begin position="42"/>
        <end position="61"/>
    </location>
</feature>